<reference evidence="2" key="1">
    <citation type="submission" date="2016-06" db="EMBL/GenBank/DDBJ databases">
        <authorList>
            <person name="Petersen J."/>
            <person name="Sayavedra L."/>
        </authorList>
    </citation>
    <scope>NUCLEOTIDE SEQUENCE [LARGE SCALE GENOMIC DNA]</scope>
    <source>
        <strain evidence="2">BazSymA</strain>
    </source>
</reference>
<dbReference type="Proteomes" id="UP000198988">
    <property type="component" value="Unassembled WGS sequence"/>
</dbReference>
<gene>
    <name evidence="1" type="ORF">BAZSYMA_ACONTIG12338_3</name>
</gene>
<dbReference type="AlphaFoldDB" id="A0A1H6MBS3"/>
<accession>A0A1H6MBS3</accession>
<name>A0A1H6MBS3_9GAMM</name>
<dbReference type="EMBL" id="CDSC02000405">
    <property type="protein sequence ID" value="SEH98897.1"/>
    <property type="molecule type" value="Genomic_DNA"/>
</dbReference>
<sequence>MTWAPKLTNVIGVISSPKVALNTSILDLIIGGPTVSFMQRTW</sequence>
<evidence type="ECO:0000313" key="1">
    <source>
        <dbReference type="EMBL" id="SEH98897.1"/>
    </source>
</evidence>
<protein>
    <submittedName>
        <fullName evidence="1">Uncharacterized protein</fullName>
    </submittedName>
</protein>
<organism evidence="1 2">
    <name type="scientific">Bathymodiolus azoricus thioautotrophic gill symbiont</name>
    <dbReference type="NCBI Taxonomy" id="235205"/>
    <lineage>
        <taxon>Bacteria</taxon>
        <taxon>Pseudomonadati</taxon>
        <taxon>Pseudomonadota</taxon>
        <taxon>Gammaproteobacteria</taxon>
        <taxon>sulfur-oxidizing symbionts</taxon>
    </lineage>
</organism>
<proteinExistence type="predicted"/>
<evidence type="ECO:0000313" key="2">
    <source>
        <dbReference type="Proteomes" id="UP000198988"/>
    </source>
</evidence>